<comment type="caution">
    <text evidence="3">The sequence shown here is derived from an EMBL/GenBank/DDBJ whole genome shotgun (WGS) entry which is preliminary data.</text>
</comment>
<proteinExistence type="predicted"/>
<organism evidence="3 4">
    <name type="scientific">Candidatus Magnetominusculus xianensis</name>
    <dbReference type="NCBI Taxonomy" id="1748249"/>
    <lineage>
        <taxon>Bacteria</taxon>
        <taxon>Pseudomonadati</taxon>
        <taxon>Nitrospirota</taxon>
        <taxon>Nitrospiria</taxon>
        <taxon>Nitrospirales</taxon>
        <taxon>Nitrospiraceae</taxon>
        <taxon>Candidatus Magnetominusculus</taxon>
    </lineage>
</organism>
<evidence type="ECO:0000313" key="3">
    <source>
        <dbReference type="EMBL" id="KWT90492.1"/>
    </source>
</evidence>
<evidence type="ECO:0000313" key="4">
    <source>
        <dbReference type="Proteomes" id="UP000060487"/>
    </source>
</evidence>
<feature type="compositionally biased region" description="Low complexity" evidence="1">
    <location>
        <begin position="191"/>
        <end position="211"/>
    </location>
</feature>
<evidence type="ECO:0000256" key="1">
    <source>
        <dbReference type="SAM" id="MobiDB-lite"/>
    </source>
</evidence>
<dbReference type="EMBL" id="LNQR01000035">
    <property type="protein sequence ID" value="KWT90492.1"/>
    <property type="molecule type" value="Genomic_DNA"/>
</dbReference>
<dbReference type="InterPro" id="IPR041301">
    <property type="entry name" value="PBECR3"/>
</dbReference>
<accession>A0ABR5SHZ7</accession>
<feature type="region of interest" description="Disordered" evidence="1">
    <location>
        <begin position="181"/>
        <end position="220"/>
    </location>
</feature>
<reference evidence="3 4" key="1">
    <citation type="submission" date="2015-11" db="EMBL/GenBank/DDBJ databases">
        <authorList>
            <person name="Lin W."/>
        </authorList>
    </citation>
    <scope>NUCLEOTIDE SEQUENCE [LARGE SCALE GENOMIC DNA]</scope>
    <source>
        <strain evidence="3 4">HCH-1</strain>
    </source>
</reference>
<protein>
    <recommendedName>
        <fullName evidence="2">Phage-Barnase-EndoU-ColicinE5/D-RelE like nuclease 3 domain-containing protein</fullName>
    </recommendedName>
</protein>
<gene>
    <name evidence="3" type="ORF">ASN18_1085</name>
</gene>
<feature type="compositionally biased region" description="Basic and acidic residues" evidence="1">
    <location>
        <begin position="181"/>
        <end position="190"/>
    </location>
</feature>
<dbReference type="RefSeq" id="WP_085051734.1">
    <property type="nucleotide sequence ID" value="NZ_LNQR01000035.1"/>
</dbReference>
<name>A0ABR5SHZ7_9BACT</name>
<evidence type="ECO:0000259" key="2">
    <source>
        <dbReference type="Pfam" id="PF18812"/>
    </source>
</evidence>
<dbReference type="Pfam" id="PF18812">
    <property type="entry name" value="PBECR3"/>
    <property type="match status" value="1"/>
</dbReference>
<keyword evidence="4" id="KW-1185">Reference proteome</keyword>
<dbReference type="Proteomes" id="UP000060487">
    <property type="component" value="Unassembled WGS sequence"/>
</dbReference>
<feature type="domain" description="Phage-Barnase-EndoU-ColicinE5/D-RelE like nuclease 3" evidence="2">
    <location>
        <begin position="60"/>
        <end position="174"/>
    </location>
</feature>
<sequence length="220" mass="24994">MEGEEITFPTNVIHTTRGINGRFIRETVNFNEALDRLFKAANERIVTFNKVKYGEIPDKQAEEAKKSARKHNIELDINGFGKVIDSEAIRHMMNQHGNPAKEQARGQIAITKDDILSIPEITANPDSVEYAGKTRKGQDLLLYTKQINGEIYYYEEVRTGQKELAAKTLYKKVKTVKEGQRYDAMPHEETSSQTSETLTTPPSYTYTIPYSDDGVNEEEV</sequence>